<dbReference type="GeneID" id="110773709"/>
<evidence type="ECO:0000313" key="4">
    <source>
        <dbReference type="Proteomes" id="UP000515124"/>
    </source>
</evidence>
<sequence>MPSNGLLIIFSQEANLSRCCMLSTHRLLKEPTAKVVVLKPKACFFRTVPFAPKRIAIKMYNAHASKHSRKSAIWKTLQGTPKQPTNVECSYYVMRFMRDIIRDPTLEFEKKFEKKK</sequence>
<reference evidence="5" key="1">
    <citation type="submission" date="2025-08" db="UniProtKB">
        <authorList>
            <consortium name="RefSeq"/>
        </authorList>
    </citation>
    <scope>IDENTIFICATION</scope>
</reference>
<dbReference type="KEGG" id="pavi:110773709"/>
<dbReference type="Pfam" id="PF02902">
    <property type="entry name" value="Peptidase_C48"/>
    <property type="match status" value="1"/>
</dbReference>
<dbReference type="InterPro" id="IPR003653">
    <property type="entry name" value="Peptidase_C48_C"/>
</dbReference>
<dbReference type="Proteomes" id="UP000515124">
    <property type="component" value="Unplaced"/>
</dbReference>
<dbReference type="RefSeq" id="XP_021833925.1">
    <property type="nucleotide sequence ID" value="XM_021978233.1"/>
</dbReference>
<organism evidence="4 5">
    <name type="scientific">Prunus avium</name>
    <name type="common">Cherry</name>
    <name type="synonym">Cerasus avium</name>
    <dbReference type="NCBI Taxonomy" id="42229"/>
    <lineage>
        <taxon>Eukaryota</taxon>
        <taxon>Viridiplantae</taxon>
        <taxon>Streptophyta</taxon>
        <taxon>Embryophyta</taxon>
        <taxon>Tracheophyta</taxon>
        <taxon>Spermatophyta</taxon>
        <taxon>Magnoliopsida</taxon>
        <taxon>eudicotyledons</taxon>
        <taxon>Gunneridae</taxon>
        <taxon>Pentapetalae</taxon>
        <taxon>rosids</taxon>
        <taxon>fabids</taxon>
        <taxon>Rosales</taxon>
        <taxon>Rosaceae</taxon>
        <taxon>Amygdaloideae</taxon>
        <taxon>Amygdaleae</taxon>
        <taxon>Prunus</taxon>
    </lineage>
</organism>
<protein>
    <submittedName>
        <fullName evidence="5">Uncharacterized protein LOC110773709</fullName>
    </submittedName>
</protein>
<evidence type="ECO:0000256" key="2">
    <source>
        <dbReference type="ARBA" id="ARBA00022801"/>
    </source>
</evidence>
<keyword evidence="2" id="KW-0378">Hydrolase</keyword>
<evidence type="ECO:0000313" key="5">
    <source>
        <dbReference type="RefSeq" id="XP_021833925.1"/>
    </source>
</evidence>
<gene>
    <name evidence="5" type="primary">LOC110773709</name>
</gene>
<accession>A0A6P5U408</accession>
<feature type="domain" description="Ubiquitin-like protease family profile" evidence="3">
    <location>
        <begin position="61"/>
        <end position="110"/>
    </location>
</feature>
<proteinExistence type="predicted"/>
<dbReference type="AlphaFoldDB" id="A0A6P5U408"/>
<name>A0A6P5U408_PRUAV</name>
<keyword evidence="1" id="KW-0645">Protease</keyword>
<evidence type="ECO:0000256" key="1">
    <source>
        <dbReference type="ARBA" id="ARBA00022670"/>
    </source>
</evidence>
<keyword evidence="4" id="KW-1185">Reference proteome</keyword>
<evidence type="ECO:0000259" key="3">
    <source>
        <dbReference type="Pfam" id="PF02902"/>
    </source>
</evidence>
<dbReference type="GO" id="GO:0008234">
    <property type="term" value="F:cysteine-type peptidase activity"/>
    <property type="evidence" value="ECO:0007669"/>
    <property type="project" value="InterPro"/>
</dbReference>
<dbReference type="GO" id="GO:0006508">
    <property type="term" value="P:proteolysis"/>
    <property type="evidence" value="ECO:0007669"/>
    <property type="project" value="UniProtKB-KW"/>
</dbReference>